<evidence type="ECO:0000313" key="4">
    <source>
        <dbReference type="Proteomes" id="UP001285441"/>
    </source>
</evidence>
<keyword evidence="1" id="KW-0812">Transmembrane</keyword>
<sequence>MASYFSQFKLWPAPANEGGGIMSTAVVIASTVVATAALLPLLRRALWPTHPRVIPSPLSTVIPRLSEEETKRLQYRSDAFPGARDVLTPYGSIRVYEWGPEDGPKVLFVHGISTTCMTLGPLAHAMVKEKGCRVMMFDLFGRGFTDGVGDLPHDARLYCSQILLALASSPLPWTGNSAFSLVGYSLGGGVCVHFGGSFPHMVSSLILLAPAGLIRAETFGVITNFVFTTNLFPSRFLAAITKRRLRKPIAANNRGNRNKLPSPAPPIVNTKTKDAIAASLAEAIDPAGNEPVTPLERRVLGYVQWMVTNHLGFVPAFISCIRDAPLVGQQAAWRRLGTSRKAGSTAIILGQSDEIIDPEDYEADALPLVGGEEHVHWVAIPGGHDFPMTHARETLEEIYKAWECMEAREKGGVLTV</sequence>
<dbReference type="InterPro" id="IPR029058">
    <property type="entry name" value="AB_hydrolase_fold"/>
</dbReference>
<dbReference type="InterPro" id="IPR000073">
    <property type="entry name" value="AB_hydrolase_1"/>
</dbReference>
<evidence type="ECO:0000313" key="3">
    <source>
        <dbReference type="EMBL" id="KAK3394445.1"/>
    </source>
</evidence>
<organism evidence="3 4">
    <name type="scientific">Podospora didyma</name>
    <dbReference type="NCBI Taxonomy" id="330526"/>
    <lineage>
        <taxon>Eukaryota</taxon>
        <taxon>Fungi</taxon>
        <taxon>Dikarya</taxon>
        <taxon>Ascomycota</taxon>
        <taxon>Pezizomycotina</taxon>
        <taxon>Sordariomycetes</taxon>
        <taxon>Sordariomycetidae</taxon>
        <taxon>Sordariales</taxon>
        <taxon>Podosporaceae</taxon>
        <taxon>Podospora</taxon>
    </lineage>
</organism>
<dbReference type="GO" id="GO:0016787">
    <property type="term" value="F:hydrolase activity"/>
    <property type="evidence" value="ECO:0007669"/>
    <property type="project" value="UniProtKB-KW"/>
</dbReference>
<dbReference type="PANTHER" id="PTHR43798:SF33">
    <property type="entry name" value="HYDROLASE, PUTATIVE (AFU_ORTHOLOGUE AFUA_2G14860)-RELATED"/>
    <property type="match status" value="1"/>
</dbReference>
<dbReference type="EMBL" id="JAULSW010000001">
    <property type="protein sequence ID" value="KAK3394445.1"/>
    <property type="molecule type" value="Genomic_DNA"/>
</dbReference>
<proteinExistence type="predicted"/>
<keyword evidence="4" id="KW-1185">Reference proteome</keyword>
<keyword evidence="3" id="KW-0378">Hydrolase</keyword>
<keyword evidence="1" id="KW-1133">Transmembrane helix</keyword>
<dbReference type="SUPFAM" id="SSF53474">
    <property type="entry name" value="alpha/beta-Hydrolases"/>
    <property type="match status" value="1"/>
</dbReference>
<evidence type="ECO:0000256" key="1">
    <source>
        <dbReference type="SAM" id="Phobius"/>
    </source>
</evidence>
<feature type="domain" description="AB hydrolase-1" evidence="2">
    <location>
        <begin position="106"/>
        <end position="395"/>
    </location>
</feature>
<feature type="transmembrane region" description="Helical" evidence="1">
    <location>
        <begin position="20"/>
        <end position="42"/>
    </location>
</feature>
<accession>A0AAE0P6Z0</accession>
<dbReference type="PANTHER" id="PTHR43798">
    <property type="entry name" value="MONOACYLGLYCEROL LIPASE"/>
    <property type="match status" value="1"/>
</dbReference>
<reference evidence="3" key="2">
    <citation type="submission" date="2023-06" db="EMBL/GenBank/DDBJ databases">
        <authorList>
            <consortium name="Lawrence Berkeley National Laboratory"/>
            <person name="Haridas S."/>
            <person name="Hensen N."/>
            <person name="Bonometti L."/>
            <person name="Westerberg I."/>
            <person name="Brannstrom I.O."/>
            <person name="Guillou S."/>
            <person name="Cros-Aarteil S."/>
            <person name="Calhoun S."/>
            <person name="Kuo A."/>
            <person name="Mondo S."/>
            <person name="Pangilinan J."/>
            <person name="Riley R."/>
            <person name="LaButti K."/>
            <person name="Andreopoulos B."/>
            <person name="Lipzen A."/>
            <person name="Chen C."/>
            <person name="Yanf M."/>
            <person name="Daum C."/>
            <person name="Ng V."/>
            <person name="Clum A."/>
            <person name="Steindorff A."/>
            <person name="Ohm R."/>
            <person name="Martin F."/>
            <person name="Silar P."/>
            <person name="Natvig D."/>
            <person name="Lalanne C."/>
            <person name="Gautier V."/>
            <person name="Ament-velasquez S.L."/>
            <person name="Kruys A."/>
            <person name="Hutchinson M.I."/>
            <person name="Powell A.J."/>
            <person name="Barry K."/>
            <person name="Miller A.N."/>
            <person name="Grigoriev I.V."/>
            <person name="Debuchy R."/>
            <person name="Gladieux P."/>
            <person name="Thoren M.H."/>
            <person name="Johannesson H."/>
        </authorList>
    </citation>
    <scope>NUCLEOTIDE SEQUENCE</scope>
    <source>
        <strain evidence="3">CBS 232.78</strain>
    </source>
</reference>
<protein>
    <submittedName>
        <fullName evidence="3">Alpha/Beta hydrolase protein</fullName>
    </submittedName>
</protein>
<dbReference type="GO" id="GO:0016020">
    <property type="term" value="C:membrane"/>
    <property type="evidence" value="ECO:0007669"/>
    <property type="project" value="TreeGrafter"/>
</dbReference>
<evidence type="ECO:0000259" key="2">
    <source>
        <dbReference type="Pfam" id="PF12697"/>
    </source>
</evidence>
<gene>
    <name evidence="3" type="ORF">B0H63DRAFT_506155</name>
</gene>
<dbReference type="Proteomes" id="UP001285441">
    <property type="component" value="Unassembled WGS sequence"/>
</dbReference>
<dbReference type="InterPro" id="IPR050266">
    <property type="entry name" value="AB_hydrolase_sf"/>
</dbReference>
<dbReference type="AlphaFoldDB" id="A0AAE0P6Z0"/>
<dbReference type="Gene3D" id="3.40.50.1820">
    <property type="entry name" value="alpha/beta hydrolase"/>
    <property type="match status" value="1"/>
</dbReference>
<reference evidence="3" key="1">
    <citation type="journal article" date="2023" name="Mol. Phylogenet. Evol.">
        <title>Genome-scale phylogeny and comparative genomics of the fungal order Sordariales.</title>
        <authorList>
            <person name="Hensen N."/>
            <person name="Bonometti L."/>
            <person name="Westerberg I."/>
            <person name="Brannstrom I.O."/>
            <person name="Guillou S."/>
            <person name="Cros-Aarteil S."/>
            <person name="Calhoun S."/>
            <person name="Haridas S."/>
            <person name="Kuo A."/>
            <person name="Mondo S."/>
            <person name="Pangilinan J."/>
            <person name="Riley R."/>
            <person name="LaButti K."/>
            <person name="Andreopoulos B."/>
            <person name="Lipzen A."/>
            <person name="Chen C."/>
            <person name="Yan M."/>
            <person name="Daum C."/>
            <person name="Ng V."/>
            <person name="Clum A."/>
            <person name="Steindorff A."/>
            <person name="Ohm R.A."/>
            <person name="Martin F."/>
            <person name="Silar P."/>
            <person name="Natvig D.O."/>
            <person name="Lalanne C."/>
            <person name="Gautier V."/>
            <person name="Ament-Velasquez S.L."/>
            <person name="Kruys A."/>
            <person name="Hutchinson M.I."/>
            <person name="Powell A.J."/>
            <person name="Barry K."/>
            <person name="Miller A.N."/>
            <person name="Grigoriev I.V."/>
            <person name="Debuchy R."/>
            <person name="Gladieux P."/>
            <person name="Hiltunen Thoren M."/>
            <person name="Johannesson H."/>
        </authorList>
    </citation>
    <scope>NUCLEOTIDE SEQUENCE</scope>
    <source>
        <strain evidence="3">CBS 232.78</strain>
    </source>
</reference>
<dbReference type="PRINTS" id="PR00111">
    <property type="entry name" value="ABHYDROLASE"/>
</dbReference>
<dbReference type="Pfam" id="PF12697">
    <property type="entry name" value="Abhydrolase_6"/>
    <property type="match status" value="1"/>
</dbReference>
<keyword evidence="1" id="KW-0472">Membrane</keyword>
<comment type="caution">
    <text evidence="3">The sequence shown here is derived from an EMBL/GenBank/DDBJ whole genome shotgun (WGS) entry which is preliminary data.</text>
</comment>
<name>A0AAE0P6Z0_9PEZI</name>